<dbReference type="Proteomes" id="UP000324800">
    <property type="component" value="Unassembled WGS sequence"/>
</dbReference>
<dbReference type="AlphaFoldDB" id="A0A5J4WXR1"/>
<accession>A0A5J4WXR1</accession>
<gene>
    <name evidence="1" type="ORF">EZS28_005203</name>
</gene>
<name>A0A5J4WXR1_9EUKA</name>
<sequence length="79" mass="8821">MEEEQPTPDPYSVITSLPSSFIFPCVYTSSSSFEGRVIFGIQKDVCDGGIHDSRNGGNENKGKMKSFLFAFELKMDLFD</sequence>
<dbReference type="EMBL" id="SNRW01000786">
    <property type="protein sequence ID" value="KAA6399266.1"/>
    <property type="molecule type" value="Genomic_DNA"/>
</dbReference>
<protein>
    <submittedName>
        <fullName evidence="1">Uncharacterized protein</fullName>
    </submittedName>
</protein>
<evidence type="ECO:0000313" key="1">
    <source>
        <dbReference type="EMBL" id="KAA6399266.1"/>
    </source>
</evidence>
<comment type="caution">
    <text evidence="1">The sequence shown here is derived from an EMBL/GenBank/DDBJ whole genome shotgun (WGS) entry which is preliminary data.</text>
</comment>
<evidence type="ECO:0000313" key="2">
    <source>
        <dbReference type="Proteomes" id="UP000324800"/>
    </source>
</evidence>
<proteinExistence type="predicted"/>
<reference evidence="1 2" key="1">
    <citation type="submission" date="2019-03" db="EMBL/GenBank/DDBJ databases">
        <title>Single cell metagenomics reveals metabolic interactions within the superorganism composed of flagellate Streblomastix strix and complex community of Bacteroidetes bacteria on its surface.</title>
        <authorList>
            <person name="Treitli S.C."/>
            <person name="Kolisko M."/>
            <person name="Husnik F."/>
            <person name="Keeling P."/>
            <person name="Hampl V."/>
        </authorList>
    </citation>
    <scope>NUCLEOTIDE SEQUENCE [LARGE SCALE GENOMIC DNA]</scope>
    <source>
        <strain evidence="1">ST1C</strain>
    </source>
</reference>
<organism evidence="1 2">
    <name type="scientific">Streblomastix strix</name>
    <dbReference type="NCBI Taxonomy" id="222440"/>
    <lineage>
        <taxon>Eukaryota</taxon>
        <taxon>Metamonada</taxon>
        <taxon>Preaxostyla</taxon>
        <taxon>Oxymonadida</taxon>
        <taxon>Streblomastigidae</taxon>
        <taxon>Streblomastix</taxon>
    </lineage>
</organism>